<evidence type="ECO:0000313" key="4">
    <source>
        <dbReference type="EMBL" id="VDH95795.1"/>
    </source>
</evidence>
<keyword evidence="5" id="KW-1185">Reference proteome</keyword>
<proteinExistence type="inferred from homology"/>
<dbReference type="Pfam" id="PF13358">
    <property type="entry name" value="DDE_3"/>
    <property type="match status" value="1"/>
</dbReference>
<name>A0A8B6BUT9_MYTGA</name>
<evidence type="ECO:0000259" key="3">
    <source>
        <dbReference type="Pfam" id="PF13358"/>
    </source>
</evidence>
<comment type="caution">
    <text evidence="4">The sequence shown here is derived from an EMBL/GenBank/DDBJ whole genome shotgun (WGS) entry which is preliminary data.</text>
</comment>
<accession>A0A8B6BUT9</accession>
<dbReference type="GO" id="GO:0030289">
    <property type="term" value="C:protein phosphatase 4 complex"/>
    <property type="evidence" value="ECO:0007669"/>
    <property type="project" value="InterPro"/>
</dbReference>
<dbReference type="InterPro" id="IPR015267">
    <property type="entry name" value="PPP4R2"/>
</dbReference>
<dbReference type="InterPro" id="IPR038717">
    <property type="entry name" value="Tc1-like_DDE_dom"/>
</dbReference>
<evidence type="ECO:0000256" key="2">
    <source>
        <dbReference type="SAM" id="MobiDB-lite"/>
    </source>
</evidence>
<gene>
    <name evidence="4" type="ORF">MGAL_10B050312</name>
</gene>
<evidence type="ECO:0000256" key="1">
    <source>
        <dbReference type="ARBA" id="ARBA00009207"/>
    </source>
</evidence>
<dbReference type="GO" id="GO:0019888">
    <property type="term" value="F:protein phosphatase regulator activity"/>
    <property type="evidence" value="ECO:0007669"/>
    <property type="project" value="InterPro"/>
</dbReference>
<dbReference type="PANTHER" id="PTHR16487">
    <property type="entry name" value="PPP4R2-RELATED PROTEIN"/>
    <property type="match status" value="1"/>
</dbReference>
<protein>
    <submittedName>
        <fullName evidence="4">Serine/threonine-protein phosphatase 4 regulatory subunit 2</fullName>
    </submittedName>
</protein>
<feature type="compositionally biased region" description="Polar residues" evidence="2">
    <location>
        <begin position="341"/>
        <end position="354"/>
    </location>
</feature>
<dbReference type="AlphaFoldDB" id="A0A8B6BUT9"/>
<feature type="compositionally biased region" description="Basic and acidic residues" evidence="2">
    <location>
        <begin position="428"/>
        <end position="443"/>
    </location>
</feature>
<dbReference type="OrthoDB" id="341898at2759"/>
<dbReference type="GO" id="GO:0005737">
    <property type="term" value="C:cytoplasm"/>
    <property type="evidence" value="ECO:0007669"/>
    <property type="project" value="TreeGrafter"/>
</dbReference>
<organism evidence="4 5">
    <name type="scientific">Mytilus galloprovincialis</name>
    <name type="common">Mediterranean mussel</name>
    <dbReference type="NCBI Taxonomy" id="29158"/>
    <lineage>
        <taxon>Eukaryota</taxon>
        <taxon>Metazoa</taxon>
        <taxon>Spiralia</taxon>
        <taxon>Lophotrochozoa</taxon>
        <taxon>Mollusca</taxon>
        <taxon>Bivalvia</taxon>
        <taxon>Autobranchia</taxon>
        <taxon>Pteriomorphia</taxon>
        <taxon>Mytilida</taxon>
        <taxon>Mytiloidea</taxon>
        <taxon>Mytilidae</taxon>
        <taxon>Mytilinae</taxon>
        <taxon>Mytilus</taxon>
    </lineage>
</organism>
<dbReference type="PANTHER" id="PTHR16487:SF0">
    <property type="entry name" value="PROTEIN PHOSPHATASE 4 REGULATORY SUBUNIT 2-RELATED"/>
    <property type="match status" value="1"/>
</dbReference>
<dbReference type="GO" id="GO:0003676">
    <property type="term" value="F:nucleic acid binding"/>
    <property type="evidence" value="ECO:0007669"/>
    <property type="project" value="InterPro"/>
</dbReference>
<reference evidence="4" key="1">
    <citation type="submission" date="2018-11" db="EMBL/GenBank/DDBJ databases">
        <authorList>
            <person name="Alioto T."/>
            <person name="Alioto T."/>
        </authorList>
    </citation>
    <scope>NUCLEOTIDE SEQUENCE</scope>
</reference>
<dbReference type="Proteomes" id="UP000596742">
    <property type="component" value="Unassembled WGS sequence"/>
</dbReference>
<feature type="region of interest" description="Disordered" evidence="2">
    <location>
        <begin position="301"/>
        <end position="455"/>
    </location>
</feature>
<dbReference type="EMBL" id="UYJE01000725">
    <property type="protein sequence ID" value="VDH95795.1"/>
    <property type="molecule type" value="Genomic_DNA"/>
</dbReference>
<comment type="similarity">
    <text evidence="1">Belongs to the PPP4R2 family.</text>
</comment>
<dbReference type="Gene3D" id="3.30.420.10">
    <property type="entry name" value="Ribonuclease H-like superfamily/Ribonuclease H"/>
    <property type="match status" value="1"/>
</dbReference>
<evidence type="ECO:0000313" key="5">
    <source>
        <dbReference type="Proteomes" id="UP000596742"/>
    </source>
</evidence>
<dbReference type="GO" id="GO:0005634">
    <property type="term" value="C:nucleus"/>
    <property type="evidence" value="ECO:0007669"/>
    <property type="project" value="TreeGrafter"/>
</dbReference>
<feature type="compositionally biased region" description="Polar residues" evidence="2">
    <location>
        <begin position="308"/>
        <end position="318"/>
    </location>
</feature>
<feature type="domain" description="Tc1-like transposase DDE" evidence="3">
    <location>
        <begin position="1"/>
        <end position="103"/>
    </location>
</feature>
<sequence>MGGICHNGRTQLKIIDGNLNALRYRDEVLNPIVLPFIRQRGFNHVFQQDKARCHVARICMQYFEQNHIRVLPWPALSPDLSPIEHLWDQLGRRVREGQNPPETLQDLRLGLIREWNNIPQANIMTLIGSMRQFEKKPCTEIPPLLDQYLHQVAKTGKTLFPWHQLKKLFVSKVDLVMTQFKETSPTDLLQTTPNIEPVKYDEMRKRILSLMDEFQGAPFTVQRLCELINEPKRHYKRCDKFLRGIEKNVSVVTTIDPFGRKIVSESQVMVNGLDSNGINEAFPKPSPFSSFPTPTQSAWPSFVDKLFGSNQPKQTQSNIDKEEVTSEGNGEDEHLTEQILPESSNAYETETVGTESKDEDTNNEDVFTKSTNSPDHKESSDSLPSLSESANLEEKSAVIDEVPEVNQEEGKTEQNDVEQLDSSDQAEETEKIADTCDNAEKTETTQCDDDSDSVKSQKNKIFTDEYNDLVLFQLATVRGFLVEHFLKFTDR</sequence>
<feature type="compositionally biased region" description="Acidic residues" evidence="2">
    <location>
        <begin position="415"/>
        <end position="427"/>
    </location>
</feature>
<feature type="compositionally biased region" description="Polar residues" evidence="2">
    <location>
        <begin position="364"/>
        <end position="373"/>
    </location>
</feature>
<dbReference type="InterPro" id="IPR036397">
    <property type="entry name" value="RNaseH_sf"/>
</dbReference>
<dbReference type="Pfam" id="PF09184">
    <property type="entry name" value="PPP4R2"/>
    <property type="match status" value="1"/>
</dbReference>